<dbReference type="STRING" id="1227496.C489_06123"/>
<name>L9Y4C4_9EURY</name>
<protein>
    <submittedName>
        <fullName evidence="1">Uncharacterized protein</fullName>
    </submittedName>
</protein>
<evidence type="ECO:0000313" key="2">
    <source>
        <dbReference type="Proteomes" id="UP000011632"/>
    </source>
</evidence>
<dbReference type="EMBL" id="AOID01000019">
    <property type="protein sequence ID" value="ELY68920.1"/>
    <property type="molecule type" value="Genomic_DNA"/>
</dbReference>
<dbReference type="RefSeq" id="WP_006430282.1">
    <property type="nucleotide sequence ID" value="NZ_AOID01000019.1"/>
</dbReference>
<dbReference type="PATRIC" id="fig|1227496.3.peg.1236"/>
<dbReference type="Proteomes" id="UP000011632">
    <property type="component" value="Unassembled WGS sequence"/>
</dbReference>
<reference evidence="1 2" key="1">
    <citation type="journal article" date="2014" name="PLoS Genet.">
        <title>Phylogenetically driven sequencing of extremely halophilic archaea reveals strategies for static and dynamic osmo-response.</title>
        <authorList>
            <person name="Becker E.A."/>
            <person name="Seitzer P.M."/>
            <person name="Tritt A."/>
            <person name="Larsen D."/>
            <person name="Krusor M."/>
            <person name="Yao A.I."/>
            <person name="Wu D."/>
            <person name="Madern D."/>
            <person name="Eisen J.A."/>
            <person name="Darling A.E."/>
            <person name="Facciotti M.T."/>
        </authorList>
    </citation>
    <scope>NUCLEOTIDE SEQUENCE [LARGE SCALE GENOMIC DNA]</scope>
    <source>
        <strain evidence="1 2">JCM 10478</strain>
    </source>
</reference>
<gene>
    <name evidence="1" type="ORF">C489_06123</name>
</gene>
<accession>L9Y4C4</accession>
<organism evidence="1 2">
    <name type="scientific">Natrinema versiforme JCM 10478</name>
    <dbReference type="NCBI Taxonomy" id="1227496"/>
    <lineage>
        <taxon>Archaea</taxon>
        <taxon>Methanobacteriati</taxon>
        <taxon>Methanobacteriota</taxon>
        <taxon>Stenosarchaea group</taxon>
        <taxon>Halobacteria</taxon>
        <taxon>Halobacteriales</taxon>
        <taxon>Natrialbaceae</taxon>
        <taxon>Natrinema</taxon>
    </lineage>
</organism>
<sequence length="90" mass="9578">MKPDPRPPADRLGGFVAEANSLEGVEATDFETSAAVSVVGDEDKSRVDLRPVFRAAVRYGLVAFEGHAAAKSAELHFKPAETAFEDGDSE</sequence>
<proteinExistence type="predicted"/>
<keyword evidence="2" id="KW-1185">Reference proteome</keyword>
<evidence type="ECO:0000313" key="1">
    <source>
        <dbReference type="EMBL" id="ELY68920.1"/>
    </source>
</evidence>
<dbReference type="AlphaFoldDB" id="L9Y4C4"/>
<comment type="caution">
    <text evidence="1">The sequence shown here is derived from an EMBL/GenBank/DDBJ whole genome shotgun (WGS) entry which is preliminary data.</text>
</comment>
<dbReference type="OrthoDB" id="173970at2157"/>